<feature type="compositionally biased region" description="Gly residues" evidence="1">
    <location>
        <begin position="35"/>
        <end position="46"/>
    </location>
</feature>
<dbReference type="SUPFAM" id="SSF53098">
    <property type="entry name" value="Ribonuclease H-like"/>
    <property type="match status" value="1"/>
</dbReference>
<organism evidence="2 3">
    <name type="scientific">Phytophthora fragariaefolia</name>
    <dbReference type="NCBI Taxonomy" id="1490495"/>
    <lineage>
        <taxon>Eukaryota</taxon>
        <taxon>Sar</taxon>
        <taxon>Stramenopiles</taxon>
        <taxon>Oomycota</taxon>
        <taxon>Peronosporomycetes</taxon>
        <taxon>Peronosporales</taxon>
        <taxon>Peronosporaceae</taxon>
        <taxon>Phytophthora</taxon>
    </lineage>
</organism>
<name>A0A9W6U7L9_9STRA</name>
<evidence type="ECO:0000313" key="2">
    <source>
        <dbReference type="EMBL" id="GMF27900.1"/>
    </source>
</evidence>
<sequence>MLRHLESCPNCPRKVVETVKELCGRRERSAHSKKQGGGNAGDGGSDGRLEQAVTEDDDDQVLLLDAVAVSASAVAAMQDTQQTTAAGTEQEAVTSMASKRTAREALVDGTQAAVDMPRLTDVDAAAGDKTATAKSGGGYLSMPSKRGRTDSGDSAEQEEALARWRVNLLQTAVAAGIPLSAFQKSEFQELVRVLSPVRVDSDEVISSVGGQAFVEETAAKLAQSQLDRVKEGMMNSTIKSGLTLSITCWDPLDLQHLVAFTLVNSNGDAACVRVEDLGGHIPQHLYTDDSDSSALLAQLPALVELIEDVLQELSDKNICVMGIVADSTLALMAAKRVCCSDRWHSLLVVPCMSALLTSLVGSVLVHEAYCDVVGQLVELVAYFSNARLQTSLRAISGEDDARIPLPTREHWFSFVACLTKVLHYSDAITALCSSQDERGSALAPLALRELVLGGNGQLWKTLRELAVLLAPLREAYSLVFQTKPKLGEISAYDNDDECATTVHGGLTLAHVMYQLGRMSQQYAALAESADLTVSSANNGETAAIVAQQLHGLLDALWQRYDLPTMILAYVFDFHMDTGRLDMSNKALQWKAVQSYFQHYYQNWFCQPQDTQNDTTGRSTLLGSIPSNKVEGIISAYQLRQFPFDVDTTSDYTDVSSFYSFVSESHPEICALCCRVYAVALACADLRRVVRGIGFLPSVAQTTERPKRVELLLQVGFASSLKRTRRSTGSVSGGSNILPELLQTSRPEELFCSQDEWDEFAIDWKKFIEYGMTIDEWEQLHHLQRRSISDHEGKSIIPEELRLSLDQLFFEALPPLPAAVVVAPSPHDPSGAVTQPSVAL</sequence>
<dbReference type="Proteomes" id="UP001165121">
    <property type="component" value="Unassembled WGS sequence"/>
</dbReference>
<evidence type="ECO:0000313" key="3">
    <source>
        <dbReference type="Proteomes" id="UP001165121"/>
    </source>
</evidence>
<gene>
    <name evidence="2" type="ORF">Pfra01_000565300</name>
</gene>
<evidence type="ECO:0000256" key="1">
    <source>
        <dbReference type="SAM" id="MobiDB-lite"/>
    </source>
</evidence>
<dbReference type="AlphaFoldDB" id="A0A9W6U7L9"/>
<feature type="region of interest" description="Disordered" evidence="1">
    <location>
        <begin position="25"/>
        <end position="53"/>
    </location>
</feature>
<accession>A0A9W6U7L9</accession>
<comment type="caution">
    <text evidence="2">The sequence shown here is derived from an EMBL/GenBank/DDBJ whole genome shotgun (WGS) entry which is preliminary data.</text>
</comment>
<proteinExistence type="predicted"/>
<reference evidence="2" key="1">
    <citation type="submission" date="2023-04" db="EMBL/GenBank/DDBJ databases">
        <title>Phytophthora fragariaefolia NBRC 109709.</title>
        <authorList>
            <person name="Ichikawa N."/>
            <person name="Sato H."/>
            <person name="Tonouchi N."/>
        </authorList>
    </citation>
    <scope>NUCLEOTIDE SEQUENCE</scope>
    <source>
        <strain evidence="2">NBRC 109709</strain>
    </source>
</reference>
<feature type="region of interest" description="Disordered" evidence="1">
    <location>
        <begin position="129"/>
        <end position="153"/>
    </location>
</feature>
<protein>
    <submittedName>
        <fullName evidence="2">Unnamed protein product</fullName>
    </submittedName>
</protein>
<dbReference type="OrthoDB" id="73352at2759"/>
<dbReference type="InterPro" id="IPR012337">
    <property type="entry name" value="RNaseH-like_sf"/>
</dbReference>
<keyword evidence="3" id="KW-1185">Reference proteome</keyword>
<dbReference type="EMBL" id="BSXT01000453">
    <property type="protein sequence ID" value="GMF27900.1"/>
    <property type="molecule type" value="Genomic_DNA"/>
</dbReference>